<proteinExistence type="predicted"/>
<accession>A0A512RSG6</accession>
<dbReference type="EMBL" id="BKAU01000007">
    <property type="protein sequence ID" value="GEP98640.1"/>
    <property type="molecule type" value="Genomic_DNA"/>
</dbReference>
<name>A0A512RSG6_9BACT</name>
<dbReference type="AlphaFoldDB" id="A0A512RSG6"/>
<protein>
    <submittedName>
        <fullName evidence="1">Uncharacterized protein</fullName>
    </submittedName>
</protein>
<evidence type="ECO:0000313" key="2">
    <source>
        <dbReference type="Proteomes" id="UP000321436"/>
    </source>
</evidence>
<gene>
    <name evidence="1" type="ORF">CCY01nite_49000</name>
</gene>
<keyword evidence="2" id="KW-1185">Reference proteome</keyword>
<dbReference type="OrthoDB" id="661524at2"/>
<reference evidence="1 2" key="1">
    <citation type="submission" date="2019-07" db="EMBL/GenBank/DDBJ databases">
        <title>Whole genome shotgun sequence of Chitinophaga cymbidii NBRC 109752.</title>
        <authorList>
            <person name="Hosoyama A."/>
            <person name="Uohara A."/>
            <person name="Ohji S."/>
            <person name="Ichikawa N."/>
        </authorList>
    </citation>
    <scope>NUCLEOTIDE SEQUENCE [LARGE SCALE GENOMIC DNA]</scope>
    <source>
        <strain evidence="1 2">NBRC 109752</strain>
    </source>
</reference>
<dbReference type="RefSeq" id="WP_146867256.1">
    <property type="nucleotide sequence ID" value="NZ_BKAU01000007.1"/>
</dbReference>
<sequence>MSKFTRDAGEFISLVKGAKLTQAFRIDQIEHKKHKDFTISAFFGEKKLHKLLSNPDAIGLRIYYGLDIDGDGKRDKKFVIVAVDKDGNDILPSSAPGFNKDTAADDILDDGVYCPYDCPKGNALNSDNG</sequence>
<comment type="caution">
    <text evidence="1">The sequence shown here is derived from an EMBL/GenBank/DDBJ whole genome shotgun (WGS) entry which is preliminary data.</text>
</comment>
<dbReference type="Proteomes" id="UP000321436">
    <property type="component" value="Unassembled WGS sequence"/>
</dbReference>
<evidence type="ECO:0000313" key="1">
    <source>
        <dbReference type="EMBL" id="GEP98640.1"/>
    </source>
</evidence>
<organism evidence="1 2">
    <name type="scientific">Chitinophaga cymbidii</name>
    <dbReference type="NCBI Taxonomy" id="1096750"/>
    <lineage>
        <taxon>Bacteria</taxon>
        <taxon>Pseudomonadati</taxon>
        <taxon>Bacteroidota</taxon>
        <taxon>Chitinophagia</taxon>
        <taxon>Chitinophagales</taxon>
        <taxon>Chitinophagaceae</taxon>
        <taxon>Chitinophaga</taxon>
    </lineage>
</organism>